<dbReference type="PROSITE" id="PS00217">
    <property type="entry name" value="SUGAR_TRANSPORT_2"/>
    <property type="match status" value="1"/>
</dbReference>
<feature type="transmembrane region" description="Helical" evidence="8">
    <location>
        <begin position="263"/>
        <end position="286"/>
    </location>
</feature>
<evidence type="ECO:0000313" key="10">
    <source>
        <dbReference type="EMBL" id="SHE85126.1"/>
    </source>
</evidence>
<dbReference type="InterPro" id="IPR036259">
    <property type="entry name" value="MFS_trans_sf"/>
</dbReference>
<dbReference type="PRINTS" id="PR00171">
    <property type="entry name" value="SUGRTRNSPORT"/>
</dbReference>
<evidence type="ECO:0000256" key="6">
    <source>
        <dbReference type="ARBA" id="ARBA00023136"/>
    </source>
</evidence>
<evidence type="ECO:0000313" key="11">
    <source>
        <dbReference type="Proteomes" id="UP000184368"/>
    </source>
</evidence>
<evidence type="ECO:0000256" key="5">
    <source>
        <dbReference type="ARBA" id="ARBA00022989"/>
    </source>
</evidence>
<feature type="transmembrane region" description="Helical" evidence="8">
    <location>
        <begin position="93"/>
        <end position="112"/>
    </location>
</feature>
<feature type="transmembrane region" description="Helical" evidence="8">
    <location>
        <begin position="301"/>
        <end position="322"/>
    </location>
</feature>
<evidence type="ECO:0000256" key="8">
    <source>
        <dbReference type="SAM" id="Phobius"/>
    </source>
</evidence>
<gene>
    <name evidence="10" type="ORF">SAMN05444008_103153</name>
</gene>
<keyword evidence="3 7" id="KW-0813">Transport</keyword>
<dbReference type="PANTHER" id="PTHR48020">
    <property type="entry name" value="PROTON MYO-INOSITOL COTRANSPORTER"/>
    <property type="match status" value="1"/>
</dbReference>
<dbReference type="Proteomes" id="UP000184368">
    <property type="component" value="Unassembled WGS sequence"/>
</dbReference>
<keyword evidence="6 8" id="KW-0472">Membrane</keyword>
<keyword evidence="11" id="KW-1185">Reference proteome</keyword>
<feature type="transmembrane region" description="Helical" evidence="8">
    <location>
        <begin position="329"/>
        <end position="350"/>
    </location>
</feature>
<dbReference type="InterPro" id="IPR005829">
    <property type="entry name" value="Sugar_transporter_CS"/>
</dbReference>
<sequence length="467" mass="51124">MQVVQNNPGVQPPVSSGGASAYVMRISLTAALAGFIFGFDTVVISGANLPIKELWQTSPWFHGFFIMSMALWGTVVGAIFGGWPTQQFGRKKTLIWVGILFTLSAFGTAFAPDPYTFSFFRFLGGLGIGVSSVAAPTYISEIATPATRGRLGALYQFNIVFGILVAFLSNYFLEGVGGENDWRYMLGVLAIPSLIYSALVFGIPESPRWLLSDKNDRAGAKKILTQLGVADAESEIATIEANNRQEAAMGKPSQFFSAKYNKVIWLAFWIAFFNQASGINFILYYAPEILERAGLAAKDSLFNSIAIGGTNLVFTFVGLYLIDKLGRRTLMLIGSFGYILSLSLVAYAFYAKAGAGFLLANLLIFIAAHAIGQGAVIWVFISEIFPNKVRAMGQSFGASTHWVFAALITLITPVFLDADEGIFKDNPWPIFAFFAFMMFLQLVWVLTKMPETKGESLEELEQKLVLH</sequence>
<feature type="transmembrane region" description="Helical" evidence="8">
    <location>
        <begin position="356"/>
        <end position="381"/>
    </location>
</feature>
<feature type="transmembrane region" description="Helical" evidence="8">
    <location>
        <begin position="184"/>
        <end position="204"/>
    </location>
</feature>
<feature type="transmembrane region" description="Helical" evidence="8">
    <location>
        <begin position="393"/>
        <end position="416"/>
    </location>
</feature>
<dbReference type="Gene3D" id="1.20.1250.20">
    <property type="entry name" value="MFS general substrate transporter like domains"/>
    <property type="match status" value="1"/>
</dbReference>
<comment type="similarity">
    <text evidence="2 7">Belongs to the major facilitator superfamily. Sugar transporter (TC 2.A.1.1) family.</text>
</comment>
<proteinExistence type="inferred from homology"/>
<evidence type="ECO:0000259" key="9">
    <source>
        <dbReference type="PROSITE" id="PS50850"/>
    </source>
</evidence>
<dbReference type="EMBL" id="FQUO01000003">
    <property type="protein sequence ID" value="SHE85126.1"/>
    <property type="molecule type" value="Genomic_DNA"/>
</dbReference>
<dbReference type="GO" id="GO:0022857">
    <property type="term" value="F:transmembrane transporter activity"/>
    <property type="evidence" value="ECO:0007669"/>
    <property type="project" value="InterPro"/>
</dbReference>
<feature type="transmembrane region" description="Helical" evidence="8">
    <location>
        <begin position="428"/>
        <end position="447"/>
    </location>
</feature>
<evidence type="ECO:0000256" key="1">
    <source>
        <dbReference type="ARBA" id="ARBA00004141"/>
    </source>
</evidence>
<feature type="transmembrane region" description="Helical" evidence="8">
    <location>
        <begin position="59"/>
        <end position="81"/>
    </location>
</feature>
<keyword evidence="4 8" id="KW-0812">Transmembrane</keyword>
<comment type="subcellular location">
    <subcellularLocation>
        <location evidence="1">Membrane</location>
        <topology evidence="1">Multi-pass membrane protein</topology>
    </subcellularLocation>
</comment>
<evidence type="ECO:0000256" key="7">
    <source>
        <dbReference type="RuleBase" id="RU003346"/>
    </source>
</evidence>
<protein>
    <submittedName>
        <fullName evidence="10">MFS transporter, sugar porter (SP) family</fullName>
    </submittedName>
</protein>
<dbReference type="AlphaFoldDB" id="A0A1M4WV66"/>
<dbReference type="PROSITE" id="PS00216">
    <property type="entry name" value="SUGAR_TRANSPORT_1"/>
    <property type="match status" value="1"/>
</dbReference>
<dbReference type="InterPro" id="IPR050814">
    <property type="entry name" value="Myo-inositol_Transporter"/>
</dbReference>
<dbReference type="SUPFAM" id="SSF103473">
    <property type="entry name" value="MFS general substrate transporter"/>
    <property type="match status" value="1"/>
</dbReference>
<organism evidence="10 11">
    <name type="scientific">Cnuella takakiae</name>
    <dbReference type="NCBI Taxonomy" id="1302690"/>
    <lineage>
        <taxon>Bacteria</taxon>
        <taxon>Pseudomonadati</taxon>
        <taxon>Bacteroidota</taxon>
        <taxon>Chitinophagia</taxon>
        <taxon>Chitinophagales</taxon>
        <taxon>Chitinophagaceae</taxon>
        <taxon>Cnuella</taxon>
    </lineage>
</organism>
<reference evidence="10 11" key="1">
    <citation type="submission" date="2016-11" db="EMBL/GenBank/DDBJ databases">
        <authorList>
            <person name="Jaros S."/>
            <person name="Januszkiewicz K."/>
            <person name="Wedrychowicz H."/>
        </authorList>
    </citation>
    <scope>NUCLEOTIDE SEQUENCE [LARGE SCALE GENOMIC DNA]</scope>
    <source>
        <strain evidence="10 11">DSM 26897</strain>
    </source>
</reference>
<feature type="transmembrane region" description="Helical" evidence="8">
    <location>
        <begin position="151"/>
        <end position="172"/>
    </location>
</feature>
<dbReference type="STRING" id="1302690.BUE76_06630"/>
<evidence type="ECO:0000256" key="4">
    <source>
        <dbReference type="ARBA" id="ARBA00022692"/>
    </source>
</evidence>
<dbReference type="InterPro" id="IPR005828">
    <property type="entry name" value="MFS_sugar_transport-like"/>
</dbReference>
<dbReference type="RefSeq" id="WP_073040647.1">
    <property type="nucleotide sequence ID" value="NZ_FQUO01000003.1"/>
</dbReference>
<dbReference type="OrthoDB" id="9783823at2"/>
<dbReference type="PANTHER" id="PTHR48020:SF12">
    <property type="entry name" value="PROTON MYO-INOSITOL COTRANSPORTER"/>
    <property type="match status" value="1"/>
</dbReference>
<evidence type="ECO:0000256" key="3">
    <source>
        <dbReference type="ARBA" id="ARBA00022448"/>
    </source>
</evidence>
<dbReference type="InterPro" id="IPR020846">
    <property type="entry name" value="MFS_dom"/>
</dbReference>
<feature type="transmembrane region" description="Helical" evidence="8">
    <location>
        <begin position="118"/>
        <end position="139"/>
    </location>
</feature>
<name>A0A1M4WV66_9BACT</name>
<evidence type="ECO:0000256" key="2">
    <source>
        <dbReference type="ARBA" id="ARBA00010992"/>
    </source>
</evidence>
<dbReference type="PROSITE" id="PS50850">
    <property type="entry name" value="MFS"/>
    <property type="match status" value="1"/>
</dbReference>
<feature type="transmembrane region" description="Helical" evidence="8">
    <location>
        <begin position="26"/>
        <end position="47"/>
    </location>
</feature>
<feature type="domain" description="Major facilitator superfamily (MFS) profile" evidence="9">
    <location>
        <begin position="26"/>
        <end position="453"/>
    </location>
</feature>
<dbReference type="InterPro" id="IPR003663">
    <property type="entry name" value="Sugar/inositol_transpt"/>
</dbReference>
<dbReference type="NCBIfam" id="TIGR00879">
    <property type="entry name" value="SP"/>
    <property type="match status" value="1"/>
</dbReference>
<keyword evidence="5 8" id="KW-1133">Transmembrane helix</keyword>
<dbReference type="Pfam" id="PF00083">
    <property type="entry name" value="Sugar_tr"/>
    <property type="match status" value="1"/>
</dbReference>
<dbReference type="GO" id="GO:0016020">
    <property type="term" value="C:membrane"/>
    <property type="evidence" value="ECO:0007669"/>
    <property type="project" value="UniProtKB-SubCell"/>
</dbReference>
<accession>A0A1M4WV66</accession>